<feature type="compositionally biased region" description="Pro residues" evidence="8">
    <location>
        <begin position="117"/>
        <end position="129"/>
    </location>
</feature>
<comment type="caution">
    <text evidence="10">The sequence shown here is derived from an EMBL/GenBank/DDBJ whole genome shotgun (WGS) entry which is preliminary data.</text>
</comment>
<comment type="subcellular location">
    <subcellularLocation>
        <location evidence="1">Membrane</location>
        <topology evidence="1">Single-pass type I membrane protein</topology>
    </subcellularLocation>
</comment>
<dbReference type="GO" id="GO:0016020">
    <property type="term" value="C:membrane"/>
    <property type="evidence" value="ECO:0007669"/>
    <property type="project" value="UniProtKB-SubCell"/>
</dbReference>
<dbReference type="Pfam" id="PF07645">
    <property type="entry name" value="EGF_CA"/>
    <property type="match status" value="1"/>
</dbReference>
<keyword evidence="4" id="KW-0430">Lectin</keyword>
<dbReference type="InterPro" id="IPR049883">
    <property type="entry name" value="NOTCH1_EGF-like"/>
</dbReference>
<sequence>MIASTLLGPLSATCNSGYSLAVDKKTCQVTACTFVRIHLVDYNCKCNQDFKVDDADSKKCIHIDECLAWTFNCTDVSQLCKNTYGSYKCVAMKDCTGLTKSAKKAVFSLTGLDKGEAPPPPPAAPPPRPPSDEEKSQSVNLEIQGLNISQWNEPLQEKFKTTLAEKINAV</sequence>
<evidence type="ECO:0000256" key="3">
    <source>
        <dbReference type="ARBA" id="ARBA00022729"/>
    </source>
</evidence>
<keyword evidence="11" id="KW-1185">Reference proteome</keyword>
<keyword evidence="3" id="KW-0732">Signal</keyword>
<dbReference type="Proteomes" id="UP001163046">
    <property type="component" value="Unassembled WGS sequence"/>
</dbReference>
<dbReference type="AlphaFoldDB" id="A0A9W9Z388"/>
<dbReference type="GO" id="GO:0005737">
    <property type="term" value="C:cytoplasm"/>
    <property type="evidence" value="ECO:0007669"/>
    <property type="project" value="TreeGrafter"/>
</dbReference>
<keyword evidence="5" id="KW-1133">Transmembrane helix</keyword>
<dbReference type="Gene3D" id="2.90.20.10">
    <property type="entry name" value="Plasmodium vivax P25 domain"/>
    <property type="match status" value="1"/>
</dbReference>
<evidence type="ECO:0000256" key="6">
    <source>
        <dbReference type="ARBA" id="ARBA00023136"/>
    </source>
</evidence>
<feature type="region of interest" description="Disordered" evidence="8">
    <location>
        <begin position="111"/>
        <end position="138"/>
    </location>
</feature>
<dbReference type="GO" id="GO:0050772">
    <property type="term" value="P:positive regulation of axonogenesis"/>
    <property type="evidence" value="ECO:0007669"/>
    <property type="project" value="TreeGrafter"/>
</dbReference>
<organism evidence="10 11">
    <name type="scientific">Desmophyllum pertusum</name>
    <dbReference type="NCBI Taxonomy" id="174260"/>
    <lineage>
        <taxon>Eukaryota</taxon>
        <taxon>Metazoa</taxon>
        <taxon>Cnidaria</taxon>
        <taxon>Anthozoa</taxon>
        <taxon>Hexacorallia</taxon>
        <taxon>Scleractinia</taxon>
        <taxon>Caryophylliina</taxon>
        <taxon>Caryophylliidae</taxon>
        <taxon>Desmophyllum</taxon>
    </lineage>
</organism>
<keyword evidence="6" id="KW-0472">Membrane</keyword>
<evidence type="ECO:0000259" key="9">
    <source>
        <dbReference type="Pfam" id="PF07645"/>
    </source>
</evidence>
<keyword evidence="2" id="KW-0812">Transmembrane</keyword>
<evidence type="ECO:0000313" key="11">
    <source>
        <dbReference type="Proteomes" id="UP001163046"/>
    </source>
</evidence>
<evidence type="ECO:0000256" key="7">
    <source>
        <dbReference type="ARBA" id="ARBA00023157"/>
    </source>
</evidence>
<gene>
    <name evidence="10" type="ORF">OS493_007415</name>
</gene>
<dbReference type="InterPro" id="IPR051505">
    <property type="entry name" value="C-type_lectin_domain"/>
</dbReference>
<evidence type="ECO:0000313" key="10">
    <source>
        <dbReference type="EMBL" id="KAJ7374327.1"/>
    </source>
</evidence>
<proteinExistence type="predicted"/>
<dbReference type="GO" id="GO:0030246">
    <property type="term" value="F:carbohydrate binding"/>
    <property type="evidence" value="ECO:0007669"/>
    <property type="project" value="UniProtKB-KW"/>
</dbReference>
<accession>A0A9W9Z388</accession>
<evidence type="ECO:0000256" key="2">
    <source>
        <dbReference type="ARBA" id="ARBA00022692"/>
    </source>
</evidence>
<name>A0A9W9Z388_9CNID</name>
<reference evidence="10" key="1">
    <citation type="submission" date="2023-01" db="EMBL/GenBank/DDBJ databases">
        <title>Genome assembly of the deep-sea coral Lophelia pertusa.</title>
        <authorList>
            <person name="Herrera S."/>
            <person name="Cordes E."/>
        </authorList>
    </citation>
    <scope>NUCLEOTIDE SEQUENCE</scope>
    <source>
        <strain evidence="10">USNM1676648</strain>
        <tissue evidence="10">Polyp</tissue>
    </source>
</reference>
<evidence type="ECO:0000256" key="1">
    <source>
        <dbReference type="ARBA" id="ARBA00004479"/>
    </source>
</evidence>
<keyword evidence="7" id="KW-1015">Disulfide bond</keyword>
<evidence type="ECO:0000256" key="4">
    <source>
        <dbReference type="ARBA" id="ARBA00022734"/>
    </source>
</evidence>
<dbReference type="PANTHER" id="PTHR14789">
    <property type="entry name" value="CHONDROLECTIN VARIANT CHODLFDELTAE"/>
    <property type="match status" value="1"/>
</dbReference>
<dbReference type="PANTHER" id="PTHR14789:SF1">
    <property type="entry name" value="CHONDROLECTIN"/>
    <property type="match status" value="1"/>
</dbReference>
<evidence type="ECO:0000256" key="5">
    <source>
        <dbReference type="ARBA" id="ARBA00022989"/>
    </source>
</evidence>
<protein>
    <recommendedName>
        <fullName evidence="9">NOTCH1 EGF-like calcium-binding domain-containing protein</fullName>
    </recommendedName>
</protein>
<evidence type="ECO:0000256" key="8">
    <source>
        <dbReference type="SAM" id="MobiDB-lite"/>
    </source>
</evidence>
<dbReference type="EMBL" id="MU826828">
    <property type="protein sequence ID" value="KAJ7374327.1"/>
    <property type="molecule type" value="Genomic_DNA"/>
</dbReference>
<feature type="domain" description="NOTCH1 EGF-like calcium-binding" evidence="9">
    <location>
        <begin position="63"/>
        <end position="95"/>
    </location>
</feature>